<accession>A0A947DLT0</accession>
<reference evidence="1" key="1">
    <citation type="submission" date="2020-11" db="EMBL/GenBank/DDBJ databases">
        <authorList>
            <person name="Konstantinou D."/>
            <person name="Gkelis S."/>
            <person name="Popin R."/>
            <person name="Fewer D."/>
            <person name="Sivonen K."/>
        </authorList>
    </citation>
    <scope>NUCLEOTIDE SEQUENCE</scope>
    <source>
        <strain evidence="1">TAU-MAC 1115</strain>
    </source>
</reference>
<dbReference type="EMBL" id="JADOES010000068">
    <property type="protein sequence ID" value="MBT9317954.1"/>
    <property type="molecule type" value="Genomic_DNA"/>
</dbReference>
<reference evidence="1" key="2">
    <citation type="journal article" date="2021" name="Mar. Drugs">
        <title>Genome Reduction and Secondary Metabolism of the Marine Sponge-Associated Cyanobacterium Leptothoe.</title>
        <authorList>
            <person name="Konstantinou D."/>
            <person name="Popin R.V."/>
            <person name="Fewer D.P."/>
            <person name="Sivonen K."/>
            <person name="Gkelis S."/>
        </authorList>
    </citation>
    <scope>NUCLEOTIDE SEQUENCE</scope>
    <source>
        <strain evidence="1">TAU-MAC 1115</strain>
    </source>
</reference>
<dbReference type="Proteomes" id="UP000717364">
    <property type="component" value="Unassembled WGS sequence"/>
</dbReference>
<gene>
    <name evidence="1" type="ORF">IXB50_21285</name>
</gene>
<name>A0A947DLT0_9CYAN</name>
<evidence type="ECO:0000313" key="2">
    <source>
        <dbReference type="Proteomes" id="UP000717364"/>
    </source>
</evidence>
<dbReference type="AlphaFoldDB" id="A0A947DLT0"/>
<proteinExistence type="predicted"/>
<protein>
    <submittedName>
        <fullName evidence="1">Uncharacterized protein</fullName>
    </submittedName>
</protein>
<organism evidence="1 2">
    <name type="scientific">Leptothoe spongobia TAU-MAC 1115</name>
    <dbReference type="NCBI Taxonomy" id="1967444"/>
    <lineage>
        <taxon>Bacteria</taxon>
        <taxon>Bacillati</taxon>
        <taxon>Cyanobacteriota</taxon>
        <taxon>Cyanophyceae</taxon>
        <taxon>Nodosilineales</taxon>
        <taxon>Cymatolegaceae</taxon>
        <taxon>Leptothoe</taxon>
        <taxon>Leptothoe spongobia</taxon>
    </lineage>
</organism>
<comment type="caution">
    <text evidence="1">The sequence shown here is derived from an EMBL/GenBank/DDBJ whole genome shotgun (WGS) entry which is preliminary data.</text>
</comment>
<sequence length="63" mass="6861">MWVPWITYAIVRPSFNDREMATTIAGQAQGIAPTGCRYWAMPCAILNLNNCNVGASLVGALNF</sequence>
<evidence type="ECO:0000313" key="1">
    <source>
        <dbReference type="EMBL" id="MBT9317954.1"/>
    </source>
</evidence>
<keyword evidence="2" id="KW-1185">Reference proteome</keyword>